<dbReference type="STRING" id="350688.Clos_0340"/>
<sequence>MLKLKYLFDNRDLAEMILKNWDYDLDSIKLFDFYRISANAVYPFRYNEKVRFLRFSPTTEKDRNNLVAELEFIDYLKTKDYAALCIVASKHNRKLEEVTTPWGDYFAVVFEKVSGRSLEEIEYTEEICRKYGTYLGKLHKLSSEYQPQNYSHWSYEDVLTWIEKELIKFPDEILAKQEVDTIRKALEELPKNNQNFGLIHYDFELDNVFYDQDTDTLSVIDFDDAMYHWYAMDIQKALDSIESEIDSEGYTIMKENFIEGYRQEFNVSDEMLSYMPIFKRFSNLYAYLRMLSSSEEIWLNEPKWLNELRGKFSMAMKQRSVSFGEPI</sequence>
<dbReference type="PANTHER" id="PTHR21064">
    <property type="entry name" value="AMINOGLYCOSIDE PHOSPHOTRANSFERASE DOMAIN-CONTAINING PROTEIN-RELATED"/>
    <property type="match status" value="1"/>
</dbReference>
<evidence type="ECO:0000259" key="2">
    <source>
        <dbReference type="Pfam" id="PF01636"/>
    </source>
</evidence>
<gene>
    <name evidence="3" type="ordered locus">Clos_0340</name>
</gene>
<dbReference type="GO" id="GO:0019202">
    <property type="term" value="F:amino acid kinase activity"/>
    <property type="evidence" value="ECO:0007669"/>
    <property type="project" value="TreeGrafter"/>
</dbReference>
<comment type="similarity">
    <text evidence="1">Belongs to the pseudomonas-type ThrB family.</text>
</comment>
<dbReference type="eggNOG" id="COG2334">
    <property type="taxonomic scope" value="Bacteria"/>
</dbReference>
<dbReference type="OrthoDB" id="4030632at2"/>
<organism evidence="3 4">
    <name type="scientific">Alkaliphilus oremlandii (strain OhILAs)</name>
    <name type="common">Clostridium oremlandii (strain OhILAs)</name>
    <dbReference type="NCBI Taxonomy" id="350688"/>
    <lineage>
        <taxon>Bacteria</taxon>
        <taxon>Bacillati</taxon>
        <taxon>Bacillota</taxon>
        <taxon>Clostridia</taxon>
        <taxon>Peptostreptococcales</taxon>
        <taxon>Natronincolaceae</taxon>
        <taxon>Alkaliphilus</taxon>
    </lineage>
</organism>
<dbReference type="InterPro" id="IPR011009">
    <property type="entry name" value="Kinase-like_dom_sf"/>
</dbReference>
<dbReference type="RefSeq" id="WP_012158217.1">
    <property type="nucleotide sequence ID" value="NC_009922.1"/>
</dbReference>
<proteinExistence type="inferred from homology"/>
<evidence type="ECO:0000256" key="1">
    <source>
        <dbReference type="ARBA" id="ARBA00038240"/>
    </source>
</evidence>
<dbReference type="SUPFAM" id="SSF56112">
    <property type="entry name" value="Protein kinase-like (PK-like)"/>
    <property type="match status" value="1"/>
</dbReference>
<feature type="domain" description="Aminoglycoside phosphotransferase" evidence="2">
    <location>
        <begin position="39"/>
        <end position="248"/>
    </location>
</feature>
<evidence type="ECO:0000313" key="4">
    <source>
        <dbReference type="Proteomes" id="UP000000269"/>
    </source>
</evidence>
<dbReference type="HOGENOM" id="CLU_044821_1_1_9"/>
<evidence type="ECO:0000313" key="3">
    <source>
        <dbReference type="EMBL" id="ABW17902.1"/>
    </source>
</evidence>
<dbReference type="Pfam" id="PF01636">
    <property type="entry name" value="APH"/>
    <property type="match status" value="1"/>
</dbReference>
<reference evidence="4" key="1">
    <citation type="submission" date="2007-10" db="EMBL/GenBank/DDBJ databases">
        <title>Complete genome of Alkaliphilus oremlandii OhILAs.</title>
        <authorList>
            <person name="Copeland A."/>
            <person name="Lucas S."/>
            <person name="Lapidus A."/>
            <person name="Barry K."/>
            <person name="Detter J.C."/>
            <person name="Glavina del Rio T."/>
            <person name="Hammon N."/>
            <person name="Israni S."/>
            <person name="Dalin E."/>
            <person name="Tice H."/>
            <person name="Pitluck S."/>
            <person name="Chain P."/>
            <person name="Malfatti S."/>
            <person name="Shin M."/>
            <person name="Vergez L."/>
            <person name="Schmutz J."/>
            <person name="Larimer F."/>
            <person name="Land M."/>
            <person name="Hauser L."/>
            <person name="Kyrpides N."/>
            <person name="Mikhailova N."/>
            <person name="Stolz J.F."/>
            <person name="Dawson A."/>
            <person name="Fisher E."/>
            <person name="Crable B."/>
            <person name="Perera E."/>
            <person name="Lisak J."/>
            <person name="Ranganathan M."/>
            <person name="Basu P."/>
            <person name="Richardson P."/>
        </authorList>
    </citation>
    <scope>NUCLEOTIDE SEQUENCE [LARGE SCALE GENOMIC DNA]</scope>
    <source>
        <strain evidence="4">OhILAs</strain>
    </source>
</reference>
<protein>
    <recommendedName>
        <fullName evidence="2">Aminoglycoside phosphotransferase domain-containing protein</fullName>
    </recommendedName>
</protein>
<name>A8ML85_ALKOO</name>
<dbReference type="AlphaFoldDB" id="A8ML85"/>
<dbReference type="KEGG" id="aoe:Clos_0340"/>
<dbReference type="EMBL" id="CP000853">
    <property type="protein sequence ID" value="ABW17902.1"/>
    <property type="molecule type" value="Genomic_DNA"/>
</dbReference>
<keyword evidence="4" id="KW-1185">Reference proteome</keyword>
<dbReference type="Gene3D" id="3.90.1200.10">
    <property type="match status" value="1"/>
</dbReference>
<dbReference type="Proteomes" id="UP000000269">
    <property type="component" value="Chromosome"/>
</dbReference>
<dbReference type="InterPro" id="IPR002575">
    <property type="entry name" value="Aminoglycoside_PTrfase"/>
</dbReference>
<dbReference type="InterPro" id="IPR050249">
    <property type="entry name" value="Pseudomonas-type_ThrB"/>
</dbReference>
<accession>A8ML85</accession>
<dbReference type="PANTHER" id="PTHR21064:SF6">
    <property type="entry name" value="AMINOGLYCOSIDE PHOSPHOTRANSFERASE DOMAIN-CONTAINING PROTEIN"/>
    <property type="match status" value="1"/>
</dbReference>